<evidence type="ECO:0000256" key="1">
    <source>
        <dbReference type="SAM" id="Phobius"/>
    </source>
</evidence>
<keyword evidence="1" id="KW-1133">Transmembrane helix</keyword>
<organism evidence="3 4">
    <name type="scientific">Pygocentrus nattereri</name>
    <name type="common">Red-bellied piranha</name>
    <dbReference type="NCBI Taxonomy" id="42514"/>
    <lineage>
        <taxon>Eukaryota</taxon>
        <taxon>Metazoa</taxon>
        <taxon>Chordata</taxon>
        <taxon>Craniata</taxon>
        <taxon>Vertebrata</taxon>
        <taxon>Euteleostomi</taxon>
        <taxon>Actinopterygii</taxon>
        <taxon>Neopterygii</taxon>
        <taxon>Teleostei</taxon>
        <taxon>Ostariophysi</taxon>
        <taxon>Characiformes</taxon>
        <taxon>Characoidei</taxon>
        <taxon>Pygocentrus</taxon>
    </lineage>
</organism>
<protein>
    <recommendedName>
        <fullName evidence="2">Fibronectin type-III domain-containing protein</fullName>
    </recommendedName>
</protein>
<reference evidence="3 4" key="1">
    <citation type="submission" date="2020-10" db="EMBL/GenBank/DDBJ databases">
        <title>Pygocentrus nattereri (red-bellied piranha) genome, fPygNat1, primary haplotype.</title>
        <authorList>
            <person name="Myers G."/>
            <person name="Meyer A."/>
            <person name="Karagic N."/>
            <person name="Pippel M."/>
            <person name="Winkler S."/>
            <person name="Tracey A."/>
            <person name="Wood J."/>
            <person name="Formenti G."/>
            <person name="Howe K."/>
            <person name="Fedrigo O."/>
            <person name="Jarvis E.D."/>
        </authorList>
    </citation>
    <scope>NUCLEOTIDE SEQUENCE [LARGE SCALE GENOMIC DNA]</scope>
</reference>
<dbReference type="PANTHER" id="PTHR20859">
    <property type="entry name" value="INTERFERON/INTERLEUKIN RECEPTOR"/>
    <property type="match status" value="1"/>
</dbReference>
<feature type="domain" description="Fibronectin type-III" evidence="2">
    <location>
        <begin position="25"/>
        <end position="117"/>
    </location>
</feature>
<dbReference type="Pfam" id="PF09294">
    <property type="entry name" value="Interfer-bind"/>
    <property type="match status" value="1"/>
</dbReference>
<dbReference type="AlphaFoldDB" id="A0A3B4BVU4"/>
<evidence type="ECO:0000313" key="3">
    <source>
        <dbReference type="Ensembl" id="ENSPNAP00000002701.2"/>
    </source>
</evidence>
<dbReference type="PROSITE" id="PS50853">
    <property type="entry name" value="FN3"/>
    <property type="match status" value="1"/>
</dbReference>
<dbReference type="CDD" id="cd00063">
    <property type="entry name" value="FN3"/>
    <property type="match status" value="1"/>
</dbReference>
<dbReference type="PANTHER" id="PTHR20859:SF46">
    <property type="entry name" value="INTERFERON GAMMA RECEPTOR 2"/>
    <property type="match status" value="1"/>
</dbReference>
<dbReference type="Proteomes" id="UP001501920">
    <property type="component" value="Chromosome 6"/>
</dbReference>
<accession>A0A3B4BVU4</accession>
<keyword evidence="1" id="KW-0472">Membrane</keyword>
<dbReference type="InterPro" id="IPR013783">
    <property type="entry name" value="Ig-like_fold"/>
</dbReference>
<dbReference type="InterPro" id="IPR050650">
    <property type="entry name" value="Type-II_Cytokine-TF_Rcpt"/>
</dbReference>
<reference evidence="3" key="3">
    <citation type="submission" date="2025-09" db="UniProtKB">
        <authorList>
            <consortium name="Ensembl"/>
        </authorList>
    </citation>
    <scope>IDENTIFICATION</scope>
</reference>
<dbReference type="GO" id="GO:0004896">
    <property type="term" value="F:cytokine receptor activity"/>
    <property type="evidence" value="ECO:0007669"/>
    <property type="project" value="TreeGrafter"/>
</dbReference>
<dbReference type="InterPro" id="IPR036116">
    <property type="entry name" value="FN3_sf"/>
</dbReference>
<name>A0A3B4BVU4_PYGNA</name>
<evidence type="ECO:0000313" key="4">
    <source>
        <dbReference type="Proteomes" id="UP001501920"/>
    </source>
</evidence>
<dbReference type="InterPro" id="IPR003961">
    <property type="entry name" value="FN3_dom"/>
</dbReference>
<dbReference type="GO" id="GO:0005886">
    <property type="term" value="C:plasma membrane"/>
    <property type="evidence" value="ECO:0007669"/>
    <property type="project" value="TreeGrafter"/>
</dbReference>
<dbReference type="Gene3D" id="2.60.40.10">
    <property type="entry name" value="Immunoglobulins"/>
    <property type="match status" value="1"/>
</dbReference>
<evidence type="ECO:0000259" key="2">
    <source>
        <dbReference type="PROSITE" id="PS50853"/>
    </source>
</evidence>
<dbReference type="Ensembl" id="ENSPNAT00000009987.2">
    <property type="protein sequence ID" value="ENSPNAP00000002701.2"/>
    <property type="gene ID" value="ENSPNAG00000009106.2"/>
</dbReference>
<dbReference type="SUPFAM" id="SSF49265">
    <property type="entry name" value="Fibronectin type III"/>
    <property type="match status" value="2"/>
</dbReference>
<dbReference type="Pfam" id="PF01108">
    <property type="entry name" value="Tissue_fac"/>
    <property type="match status" value="1"/>
</dbReference>
<proteinExistence type="predicted"/>
<feature type="transmembrane region" description="Helical" evidence="1">
    <location>
        <begin position="223"/>
        <end position="249"/>
    </location>
</feature>
<gene>
    <name evidence="3" type="primary">IL10RB</name>
</gene>
<keyword evidence="4" id="KW-1185">Reference proteome</keyword>
<reference evidence="3" key="2">
    <citation type="submission" date="2025-08" db="UniProtKB">
        <authorList>
            <consortium name="Ensembl"/>
        </authorList>
    </citation>
    <scope>IDENTIFICATION</scope>
</reference>
<sequence length="370" mass="41445">MNKAVVPSGPHCAYTSPVPVNTGQVPSPENVRIVSHNMGLVLEWDPPPNSTGKDFTYTAEYKGWSSFESVCLNESSCRCDFTSEISVFGAYEFRVRAELEGKSSDWIKTDTVALDEITSISAPDVMLESTRGGVEVDITDPVLRKGDLKSLYHLISYHIHYWIEGEVKKEELKTEQSRVMLPNLSPRVRYCVQVKIAVSDNKTSLPGNATCILNTESEDVQPWLIVSVLLASFAVVLVSVVLIFFAVWYTYRGIRFLCPQAKLPEHIKQYLSERPKSSELLAMQSSPQPEECYHEVSIIPCLEDPTPSQDLQKTQGSKHTQLYANISSKPEEALNQEEKLCDHKQRVDNENTGRNTALSGCRDGELELLL</sequence>
<dbReference type="InterPro" id="IPR015373">
    <property type="entry name" value="Interferon/interleukin_rcp_dom"/>
</dbReference>
<keyword evidence="1" id="KW-0812">Transmembrane</keyword>
<dbReference type="GeneTree" id="ENSGT00940000158231"/>